<evidence type="ECO:0000313" key="2">
    <source>
        <dbReference type="Proteomes" id="UP001159363"/>
    </source>
</evidence>
<name>A0ABQ9GV21_9NEOP</name>
<evidence type="ECO:0000313" key="1">
    <source>
        <dbReference type="EMBL" id="KAJ8875893.1"/>
    </source>
</evidence>
<reference evidence="1 2" key="1">
    <citation type="submission" date="2023-02" db="EMBL/GenBank/DDBJ databases">
        <title>LHISI_Scaffold_Assembly.</title>
        <authorList>
            <person name="Stuart O.P."/>
            <person name="Cleave R."/>
            <person name="Magrath M.J.L."/>
            <person name="Mikheyev A.S."/>
        </authorList>
    </citation>
    <scope>NUCLEOTIDE SEQUENCE [LARGE SCALE GENOMIC DNA]</scope>
    <source>
        <strain evidence="1">Daus_M_001</strain>
        <tissue evidence="1">Leg muscle</tissue>
    </source>
</reference>
<comment type="caution">
    <text evidence="1">The sequence shown here is derived from an EMBL/GenBank/DDBJ whole genome shotgun (WGS) entry which is preliminary data.</text>
</comment>
<keyword evidence="2" id="KW-1185">Reference proteome</keyword>
<dbReference type="Proteomes" id="UP001159363">
    <property type="component" value="Chromosome 8"/>
</dbReference>
<organism evidence="1 2">
    <name type="scientific">Dryococelus australis</name>
    <dbReference type="NCBI Taxonomy" id="614101"/>
    <lineage>
        <taxon>Eukaryota</taxon>
        <taxon>Metazoa</taxon>
        <taxon>Ecdysozoa</taxon>
        <taxon>Arthropoda</taxon>
        <taxon>Hexapoda</taxon>
        <taxon>Insecta</taxon>
        <taxon>Pterygota</taxon>
        <taxon>Neoptera</taxon>
        <taxon>Polyneoptera</taxon>
        <taxon>Phasmatodea</taxon>
        <taxon>Verophasmatodea</taxon>
        <taxon>Anareolatae</taxon>
        <taxon>Phasmatidae</taxon>
        <taxon>Eurycanthinae</taxon>
        <taxon>Dryococelus</taxon>
    </lineage>
</organism>
<accession>A0ABQ9GV21</accession>
<gene>
    <name evidence="1" type="ORF">PR048_023800</name>
</gene>
<sequence length="115" mass="13118">MKCTLPLSRQLQSPKLDVGQVEDMAQATVLAIEPYRNEENFSSIFKESVKIINTKIIRITARSTQSCNIPETNLKACYRIGFYYPFIDCLVQELKDRFESEDNLVGHLKGLTPGF</sequence>
<dbReference type="EMBL" id="JARBHB010000009">
    <property type="protein sequence ID" value="KAJ8875893.1"/>
    <property type="molecule type" value="Genomic_DNA"/>
</dbReference>
<protein>
    <submittedName>
        <fullName evidence="1">Uncharacterized protein</fullName>
    </submittedName>
</protein>
<proteinExistence type="predicted"/>